<dbReference type="EMBL" id="JAATEP010000053">
    <property type="protein sequence ID" value="NJP96673.1"/>
    <property type="molecule type" value="Genomic_DNA"/>
</dbReference>
<protein>
    <submittedName>
        <fullName evidence="3">ATP-binding protein</fullName>
    </submittedName>
</protein>
<name>A0ABX1BPH7_9ACTN</name>
<dbReference type="GO" id="GO:0005524">
    <property type="term" value="F:ATP binding"/>
    <property type="evidence" value="ECO:0007669"/>
    <property type="project" value="UniProtKB-KW"/>
</dbReference>
<keyword evidence="1" id="KW-0723">Serine/threonine-protein kinase</keyword>
<keyword evidence="3" id="KW-0067">ATP-binding</keyword>
<dbReference type="PANTHER" id="PTHR35526">
    <property type="entry name" value="ANTI-SIGMA-F FACTOR RSBW-RELATED"/>
    <property type="match status" value="1"/>
</dbReference>
<keyword evidence="4" id="KW-1185">Reference proteome</keyword>
<evidence type="ECO:0000313" key="3">
    <source>
        <dbReference type="EMBL" id="NJP96673.1"/>
    </source>
</evidence>
<accession>A0ABX1BPH7</accession>
<dbReference type="InterPro" id="IPR036890">
    <property type="entry name" value="HATPase_C_sf"/>
</dbReference>
<dbReference type="Pfam" id="PF13581">
    <property type="entry name" value="HATPase_c_2"/>
    <property type="match status" value="1"/>
</dbReference>
<evidence type="ECO:0000313" key="4">
    <source>
        <dbReference type="Proteomes" id="UP000696294"/>
    </source>
</evidence>
<evidence type="ECO:0000259" key="2">
    <source>
        <dbReference type="Pfam" id="PF13581"/>
    </source>
</evidence>
<evidence type="ECO:0000256" key="1">
    <source>
        <dbReference type="ARBA" id="ARBA00022527"/>
    </source>
</evidence>
<dbReference type="Proteomes" id="UP000696294">
    <property type="component" value="Unassembled WGS sequence"/>
</dbReference>
<sequence length="152" mass="16684">MSVEFELRCPISADLGFIRDLVQVHGRHGGLRGQRLDDLVLVVNEAVAGVLEHGHGMGMLTARRTAEGIVVEILDLAGRLTHDHLAGADHLDLTSPRGVGLGLIKRLCDEIRLERTGLGSLLTLQVRRRPDLAGLPRQRFTHHDGRHAHRTG</sequence>
<keyword evidence="1" id="KW-0418">Kinase</keyword>
<proteinExistence type="predicted"/>
<keyword evidence="1" id="KW-0808">Transferase</keyword>
<dbReference type="PANTHER" id="PTHR35526:SF3">
    <property type="entry name" value="ANTI-SIGMA-F FACTOR RSBW"/>
    <property type="match status" value="1"/>
</dbReference>
<gene>
    <name evidence="3" type="ORF">HCN51_45835</name>
</gene>
<keyword evidence="3" id="KW-0547">Nucleotide-binding</keyword>
<dbReference type="Gene3D" id="3.30.565.10">
    <property type="entry name" value="Histidine kinase-like ATPase, C-terminal domain"/>
    <property type="match status" value="1"/>
</dbReference>
<dbReference type="RefSeq" id="WP_168018211.1">
    <property type="nucleotide sequence ID" value="NZ_JAATEP010000053.1"/>
</dbReference>
<dbReference type="CDD" id="cd16936">
    <property type="entry name" value="HATPase_RsbW-like"/>
    <property type="match status" value="1"/>
</dbReference>
<organism evidence="3 4">
    <name type="scientific">Nonomuraea composti</name>
    <dbReference type="NCBI Taxonomy" id="2720023"/>
    <lineage>
        <taxon>Bacteria</taxon>
        <taxon>Bacillati</taxon>
        <taxon>Actinomycetota</taxon>
        <taxon>Actinomycetes</taxon>
        <taxon>Streptosporangiales</taxon>
        <taxon>Streptosporangiaceae</taxon>
        <taxon>Nonomuraea</taxon>
    </lineage>
</organism>
<reference evidence="3 4" key="1">
    <citation type="submission" date="2020-03" db="EMBL/GenBank/DDBJ databases">
        <title>WGS of actinomycetes isolated from Thailand.</title>
        <authorList>
            <person name="Thawai C."/>
        </authorList>
    </citation>
    <scope>NUCLEOTIDE SEQUENCE [LARGE SCALE GENOMIC DNA]</scope>
    <source>
        <strain evidence="3 4">FMUSA5-5</strain>
    </source>
</reference>
<feature type="domain" description="Histidine kinase/HSP90-like ATPase" evidence="2">
    <location>
        <begin position="18"/>
        <end position="125"/>
    </location>
</feature>
<comment type="caution">
    <text evidence="3">The sequence shown here is derived from an EMBL/GenBank/DDBJ whole genome shotgun (WGS) entry which is preliminary data.</text>
</comment>
<dbReference type="InterPro" id="IPR050267">
    <property type="entry name" value="Anti-sigma-factor_SerPK"/>
</dbReference>
<dbReference type="InterPro" id="IPR003594">
    <property type="entry name" value="HATPase_dom"/>
</dbReference>